<dbReference type="EMBL" id="CP045809">
    <property type="protein sequence ID" value="QHN36911.1"/>
    <property type="molecule type" value="Genomic_DNA"/>
</dbReference>
<keyword evidence="3" id="KW-1185">Reference proteome</keyword>
<name>A0ABX6IP70_9ACTN</name>
<dbReference type="Proteomes" id="UP001059836">
    <property type="component" value="Chromosome"/>
</dbReference>
<dbReference type="RefSeq" id="WP_213245160.1">
    <property type="nucleotide sequence ID" value="NZ_CP045806.1"/>
</dbReference>
<feature type="region of interest" description="Disordered" evidence="1">
    <location>
        <begin position="356"/>
        <end position="413"/>
    </location>
</feature>
<proteinExistence type="predicted"/>
<reference evidence="2" key="1">
    <citation type="journal article" date="2021" name="Nat. Microbiol.">
        <title>Cocultivation of an ultrasmall environmental parasitic bacterium with lytic ability against bacteria associated with wastewater foams.</title>
        <authorList>
            <person name="Batinovic S."/>
            <person name="Rose J.J.A."/>
            <person name="Ratcliffe J."/>
            <person name="Seviour R.J."/>
            <person name="Petrovski S."/>
        </authorList>
    </citation>
    <scope>NUCLEOTIDE SEQUENCE</scope>
    <source>
        <strain evidence="2">CON9</strain>
    </source>
</reference>
<feature type="compositionally biased region" description="Basic and acidic residues" evidence="1">
    <location>
        <begin position="404"/>
        <end position="413"/>
    </location>
</feature>
<protein>
    <recommendedName>
        <fullName evidence="4">Protein NO VEIN C-terminal domain-containing protein</fullName>
    </recommendedName>
</protein>
<evidence type="ECO:0000256" key="1">
    <source>
        <dbReference type="SAM" id="MobiDB-lite"/>
    </source>
</evidence>
<organism evidence="2 3">
    <name type="scientific">Gordonia pseudamarae</name>
    <dbReference type="NCBI Taxonomy" id="2831662"/>
    <lineage>
        <taxon>Bacteria</taxon>
        <taxon>Bacillati</taxon>
        <taxon>Actinomycetota</taxon>
        <taxon>Actinomycetes</taxon>
        <taxon>Mycobacteriales</taxon>
        <taxon>Gordoniaceae</taxon>
        <taxon>Gordonia</taxon>
    </lineage>
</organism>
<sequence>MALDLQTLIDKAAEGSTEKQRTSAVAKALEGANRGDLDALLGEVIDKFSALAGTDLGTEDGVLGLEYLVAVAVAAKSVQEAADKHVDEIRARRAELAAKVLGDTTADTDSADADQGVEDAAKPAVVIPAAADVSCYAGAQNLDYTGLVAAGGWCDPSEMICDLVDLLAGRKTGLLSVPEIQAKRGGIRTAMNLGFAKVWAGNAGLIQTDVQANETPVLTPPVDAPDEQPVAPQVTDLSGLTDTDLLELMQDANRVGDDELYDAAVAEWDARAARPDDPGIADDPEPVPAGGGQFDDLDDTELLAVMNDAINADDDDLYRAAAAEWARREGLTSAGRRHVRNVSYWSRRFGRPAVKGEPLDGIDHRTPRRRMGTRRLADIQTVGDKRAHRSSPHPHKLRPWSSQRRADEQERALPDYRGEPLAQHEVEAVKRLQRLGHQVEWLPLGEWEYNDDGRRTGRTPSNDMIWQQDAESEAIHVEVKSTKNTAYAMHGAIRKAVKSAREKHDPPFIKDRFIIDIGPAELTSELERAMSMYNVAQAPNPSNRIKDLWVLHSDGKIRKITLA</sequence>
<evidence type="ECO:0008006" key="4">
    <source>
        <dbReference type="Google" id="ProtNLM"/>
    </source>
</evidence>
<gene>
    <name evidence="2" type="ORF">GII31_20430</name>
</gene>
<accession>A0ABX6IP70</accession>
<evidence type="ECO:0000313" key="3">
    <source>
        <dbReference type="Proteomes" id="UP001059836"/>
    </source>
</evidence>
<feature type="compositionally biased region" description="Basic residues" evidence="1">
    <location>
        <begin position="386"/>
        <end position="398"/>
    </location>
</feature>
<feature type="region of interest" description="Disordered" evidence="1">
    <location>
        <begin position="271"/>
        <end position="296"/>
    </location>
</feature>
<evidence type="ECO:0000313" key="2">
    <source>
        <dbReference type="EMBL" id="QHN36911.1"/>
    </source>
</evidence>